<keyword evidence="3" id="KW-1185">Reference proteome</keyword>
<comment type="caution">
    <text evidence="2">The sequence shown here is derived from an EMBL/GenBank/DDBJ whole genome shotgun (WGS) entry which is preliminary data.</text>
</comment>
<protein>
    <recommendedName>
        <fullName evidence="4">WW domain-containing protein</fullName>
    </recommendedName>
</protein>
<name>A0A1J8Q9Q8_9AGAM</name>
<gene>
    <name evidence="2" type="ORF">AZE42_06885</name>
</gene>
<organism evidence="2 3">
    <name type="scientific">Rhizopogon vesiculosus</name>
    <dbReference type="NCBI Taxonomy" id="180088"/>
    <lineage>
        <taxon>Eukaryota</taxon>
        <taxon>Fungi</taxon>
        <taxon>Dikarya</taxon>
        <taxon>Basidiomycota</taxon>
        <taxon>Agaricomycotina</taxon>
        <taxon>Agaricomycetes</taxon>
        <taxon>Agaricomycetidae</taxon>
        <taxon>Boletales</taxon>
        <taxon>Suillineae</taxon>
        <taxon>Rhizopogonaceae</taxon>
        <taxon>Rhizopogon</taxon>
    </lineage>
</organism>
<dbReference type="OrthoDB" id="2657661at2759"/>
<feature type="transmembrane region" description="Helical" evidence="1">
    <location>
        <begin position="471"/>
        <end position="490"/>
    </location>
</feature>
<evidence type="ECO:0008006" key="4">
    <source>
        <dbReference type="Google" id="ProtNLM"/>
    </source>
</evidence>
<dbReference type="Proteomes" id="UP000183567">
    <property type="component" value="Unassembled WGS sequence"/>
</dbReference>
<keyword evidence="1" id="KW-1133">Transmembrane helix</keyword>
<keyword evidence="1" id="KW-0472">Membrane</keyword>
<reference evidence="2 3" key="1">
    <citation type="submission" date="2016-03" db="EMBL/GenBank/DDBJ databases">
        <title>Comparative genomics of the ectomycorrhizal sister species Rhizopogon vinicolor and Rhizopogon vesiculosus (Basidiomycota: Boletales) reveals a divergence of the mating type B locus.</title>
        <authorList>
            <person name="Mujic A.B."/>
            <person name="Kuo A."/>
            <person name="Tritt A."/>
            <person name="Lipzen A."/>
            <person name="Chen C."/>
            <person name="Johnson J."/>
            <person name="Sharma A."/>
            <person name="Barry K."/>
            <person name="Grigoriev I.V."/>
            <person name="Spatafora J.W."/>
        </authorList>
    </citation>
    <scope>NUCLEOTIDE SEQUENCE [LARGE SCALE GENOMIC DNA]</scope>
    <source>
        <strain evidence="2 3">AM-OR11-056</strain>
    </source>
</reference>
<evidence type="ECO:0000313" key="2">
    <source>
        <dbReference type="EMBL" id="OJA16715.1"/>
    </source>
</evidence>
<proteinExistence type="predicted"/>
<evidence type="ECO:0000256" key="1">
    <source>
        <dbReference type="SAM" id="Phobius"/>
    </source>
</evidence>
<feature type="transmembrane region" description="Helical" evidence="1">
    <location>
        <begin position="409"/>
        <end position="431"/>
    </location>
</feature>
<dbReference type="EMBL" id="LVVM01002411">
    <property type="protein sequence ID" value="OJA16715.1"/>
    <property type="molecule type" value="Genomic_DNA"/>
</dbReference>
<feature type="transmembrane region" description="Helical" evidence="1">
    <location>
        <begin position="496"/>
        <end position="517"/>
    </location>
</feature>
<accession>A0A1J8Q9Q8</accession>
<feature type="transmembrane region" description="Helical" evidence="1">
    <location>
        <begin position="383"/>
        <end position="403"/>
    </location>
</feature>
<sequence>MPTPGNVLQNSSTPAAQLLQVNHDGCSFTSSNSRPPSILPLSTLPTEWDPEKFKPCAPKIWKRYKGRPLVSDTETKPIPAKKKDFTDKPVKGWESVIHPEGALYFYDSNHRAFTDANLRNLSVLKIVNSQVDLLLSEAGDAVDALTYLAVELLDPKSGICNYYFVQHDKRLLFWVQDFKPMCIYEHVKGVKSDTHIKAALEAQYWFVDTIVMHCELYPSNAPIQPQIITELKYVLLHAHADFLTSDTSVVPYDSSTLQSMLDLTNQVVDYVSQTQTQTQGLAVPSTVTLPAHLMCVLARLMRLFARSKFLNFYGQVSARLSANQSVYESEQTRGKGTTRLLLANIFLCGAPAAQYKFLRDTWIDDILNYPRWSKYISRLNGDWSNVTIFSTVMLAVDISFMAVPGVVSATVMFICLSTMCSVSSLAVSMILGGKSRGWGTDSAEGAASFMARMVHTQTDIEALAIMYSLPYAFLIWGMLCFVAALGITVFRFTHPVILVVVSLGWVVVTGLTLWPAWWGKLSITPSSTLSKKRGQARRDVV</sequence>
<dbReference type="AlphaFoldDB" id="A0A1J8Q9Q8"/>
<evidence type="ECO:0000313" key="3">
    <source>
        <dbReference type="Proteomes" id="UP000183567"/>
    </source>
</evidence>
<keyword evidence="1" id="KW-0812">Transmembrane</keyword>